<dbReference type="GO" id="GO:0042448">
    <property type="term" value="P:progesterone metabolic process"/>
    <property type="evidence" value="ECO:0007669"/>
    <property type="project" value="TreeGrafter"/>
</dbReference>
<dbReference type="SUPFAM" id="SSF48264">
    <property type="entry name" value="Cytochrome P450"/>
    <property type="match status" value="1"/>
</dbReference>
<name>A0A8J4TUF2_CLAMG</name>
<dbReference type="InterPro" id="IPR002401">
    <property type="entry name" value="Cyt_P450_E_grp-I"/>
</dbReference>
<keyword evidence="6" id="KW-0503">Monooxygenase</keyword>
<sequence>PRMELSGIITQFIQLSKQNILLFCLEVLVVVHLLSSLVRTWSARTLPGPFPWPIIGNAAQMGNYPHIYFTRISWHYGDVFQIKLGNRPVVVLNGDAIRQALVQKGVDFAGRPDFASFRYVSGGRSIAFGNYSEWWKVHRRVAHSIVRKFTTGNADTKSTIENHVVSEVKELISLFLRETRAHGYFQPHNYLVVSMANIMSALCFGKRYSYDDAEFQQVVGRNDKFAKTVGAGSIVDAMPWLQYFPNPIKSLFDQFKELNAEFYDFVLAKVVEHRKTMEPTITRDMTDALLNTMDRGLLDEKDVPPTIGDIFGASQDTTSTAMQWIVLLLV</sequence>
<keyword evidence="4" id="KW-0560">Oxidoreductase</keyword>
<evidence type="ECO:0000256" key="6">
    <source>
        <dbReference type="ARBA" id="ARBA00023033"/>
    </source>
</evidence>
<dbReference type="Proteomes" id="UP000727407">
    <property type="component" value="Unassembled WGS sequence"/>
</dbReference>
<evidence type="ECO:0000256" key="5">
    <source>
        <dbReference type="ARBA" id="ARBA00023004"/>
    </source>
</evidence>
<keyword evidence="9" id="KW-1185">Reference proteome</keyword>
<keyword evidence="7" id="KW-0472">Membrane</keyword>
<proteinExistence type="inferred from homology"/>
<gene>
    <name evidence="8" type="primary">cyp1b1</name>
    <name evidence="8" type="ORF">DAT39_008156</name>
</gene>
<dbReference type="OrthoDB" id="1055148at2759"/>
<protein>
    <submittedName>
        <fullName evidence="8">Cytochrome P450 1B1-like</fullName>
    </submittedName>
</protein>
<dbReference type="AlphaFoldDB" id="A0A8J4TUF2"/>
<evidence type="ECO:0000313" key="9">
    <source>
        <dbReference type="Proteomes" id="UP000727407"/>
    </source>
</evidence>
<accession>A0A8J4TUF2</accession>
<dbReference type="EMBL" id="QNUK01000097">
    <property type="protein sequence ID" value="KAF5902095.1"/>
    <property type="molecule type" value="Genomic_DNA"/>
</dbReference>
<evidence type="ECO:0000313" key="8">
    <source>
        <dbReference type="EMBL" id="KAF5902095.1"/>
    </source>
</evidence>
<keyword evidence="5" id="KW-0408">Iron</keyword>
<reference evidence="8" key="1">
    <citation type="submission" date="2020-07" db="EMBL/GenBank/DDBJ databases">
        <title>Clarias magur genome sequencing, assembly and annotation.</title>
        <authorList>
            <person name="Kushwaha B."/>
            <person name="Kumar R."/>
            <person name="Das P."/>
            <person name="Joshi C.G."/>
            <person name="Kumar D."/>
            <person name="Nagpure N.S."/>
            <person name="Pandey M."/>
            <person name="Agarwal S."/>
            <person name="Srivastava S."/>
            <person name="Singh M."/>
            <person name="Sahoo L."/>
            <person name="Jayasankar P."/>
            <person name="Meher P.K."/>
            <person name="Koringa P.G."/>
            <person name="Iquebal M.A."/>
            <person name="Das S.P."/>
            <person name="Bit A."/>
            <person name="Patnaik S."/>
            <person name="Patel N."/>
            <person name="Shah T.M."/>
            <person name="Hinsu A."/>
            <person name="Jena J.K."/>
        </authorList>
    </citation>
    <scope>NUCLEOTIDE SEQUENCE</scope>
    <source>
        <strain evidence="8">CIFAMagur01</strain>
        <tissue evidence="8">Testis</tissue>
    </source>
</reference>
<keyword evidence="2" id="KW-0349">Heme</keyword>
<dbReference type="GO" id="GO:0042446">
    <property type="term" value="P:hormone biosynthetic process"/>
    <property type="evidence" value="ECO:0007669"/>
    <property type="project" value="TreeGrafter"/>
</dbReference>
<evidence type="ECO:0000256" key="7">
    <source>
        <dbReference type="SAM" id="Phobius"/>
    </source>
</evidence>
<organism evidence="8 9">
    <name type="scientific">Clarias magur</name>
    <name type="common">Asian catfish</name>
    <name type="synonym">Macropteronotus magur</name>
    <dbReference type="NCBI Taxonomy" id="1594786"/>
    <lineage>
        <taxon>Eukaryota</taxon>
        <taxon>Metazoa</taxon>
        <taxon>Chordata</taxon>
        <taxon>Craniata</taxon>
        <taxon>Vertebrata</taxon>
        <taxon>Euteleostomi</taxon>
        <taxon>Actinopterygii</taxon>
        <taxon>Neopterygii</taxon>
        <taxon>Teleostei</taxon>
        <taxon>Ostariophysi</taxon>
        <taxon>Siluriformes</taxon>
        <taxon>Clariidae</taxon>
        <taxon>Clarias</taxon>
    </lineage>
</organism>
<dbReference type="GO" id="GO:0020037">
    <property type="term" value="F:heme binding"/>
    <property type="evidence" value="ECO:0007669"/>
    <property type="project" value="InterPro"/>
</dbReference>
<dbReference type="Gene3D" id="1.10.630.10">
    <property type="entry name" value="Cytochrome P450"/>
    <property type="match status" value="1"/>
</dbReference>
<evidence type="ECO:0000256" key="4">
    <source>
        <dbReference type="ARBA" id="ARBA00023002"/>
    </source>
</evidence>
<evidence type="ECO:0000256" key="1">
    <source>
        <dbReference type="ARBA" id="ARBA00010617"/>
    </source>
</evidence>
<evidence type="ECO:0000256" key="3">
    <source>
        <dbReference type="ARBA" id="ARBA00022723"/>
    </source>
</evidence>
<dbReference type="PRINTS" id="PR00463">
    <property type="entry name" value="EP450I"/>
</dbReference>
<keyword evidence="3" id="KW-0479">Metal-binding</keyword>
<keyword evidence="7" id="KW-0812">Transmembrane</keyword>
<dbReference type="PANTHER" id="PTHR24289:SF16">
    <property type="entry name" value="CYTOCHROME P450 1B1"/>
    <property type="match status" value="1"/>
</dbReference>
<feature type="non-terminal residue" evidence="8">
    <location>
        <position position="1"/>
    </location>
</feature>
<feature type="transmembrane region" description="Helical" evidence="7">
    <location>
        <begin position="20"/>
        <end position="41"/>
    </location>
</feature>
<feature type="non-terminal residue" evidence="8">
    <location>
        <position position="330"/>
    </location>
</feature>
<dbReference type="GO" id="GO:0004508">
    <property type="term" value="F:steroid 17-alpha-monooxygenase activity"/>
    <property type="evidence" value="ECO:0007669"/>
    <property type="project" value="TreeGrafter"/>
</dbReference>
<dbReference type="InterPro" id="IPR036396">
    <property type="entry name" value="Cyt_P450_sf"/>
</dbReference>
<dbReference type="PANTHER" id="PTHR24289">
    <property type="entry name" value="STEROID 17-ALPHA-HYDROXYLASE/17,20 LYASE"/>
    <property type="match status" value="1"/>
</dbReference>
<dbReference type="Pfam" id="PF00067">
    <property type="entry name" value="p450"/>
    <property type="match status" value="1"/>
</dbReference>
<keyword evidence="7" id="KW-1133">Transmembrane helix</keyword>
<dbReference type="GO" id="GO:0005506">
    <property type="term" value="F:iron ion binding"/>
    <property type="evidence" value="ECO:0007669"/>
    <property type="project" value="InterPro"/>
</dbReference>
<comment type="caution">
    <text evidence="8">The sequence shown here is derived from an EMBL/GenBank/DDBJ whole genome shotgun (WGS) entry which is preliminary data.</text>
</comment>
<comment type="similarity">
    <text evidence="1">Belongs to the cytochrome P450 family.</text>
</comment>
<dbReference type="InterPro" id="IPR001128">
    <property type="entry name" value="Cyt_P450"/>
</dbReference>
<evidence type="ECO:0000256" key="2">
    <source>
        <dbReference type="ARBA" id="ARBA00022617"/>
    </source>
</evidence>